<dbReference type="Proteomes" id="UP000218418">
    <property type="component" value="Chromosome"/>
</dbReference>
<dbReference type="EMBL" id="AP018227">
    <property type="protein sequence ID" value="BAY86855.1"/>
    <property type="molecule type" value="Genomic_DNA"/>
</dbReference>
<evidence type="ECO:0000313" key="2">
    <source>
        <dbReference type="Proteomes" id="UP000218418"/>
    </source>
</evidence>
<proteinExistence type="predicted"/>
<evidence type="ECO:0000313" key="1">
    <source>
        <dbReference type="EMBL" id="BAY86855.1"/>
    </source>
</evidence>
<accession>A0A1Z4M062</accession>
<name>A0A1Z4M062_9CYAN</name>
<sequence>MMIIAFIYLAFITLAIHIYIHNPKKKMKFWVYCALIVENITEFTLINKRLLFNEKIINTNLHLIKVEI</sequence>
<protein>
    <submittedName>
        <fullName evidence="1">Uncharacterized protein</fullName>
    </submittedName>
</protein>
<reference evidence="1 2" key="1">
    <citation type="submission" date="2017-06" db="EMBL/GenBank/DDBJ databases">
        <title>Genome sequencing of cyanobaciteial culture collection at National Institute for Environmental Studies (NIES).</title>
        <authorList>
            <person name="Hirose Y."/>
            <person name="Shimura Y."/>
            <person name="Fujisawa T."/>
            <person name="Nakamura Y."/>
            <person name="Kawachi M."/>
        </authorList>
    </citation>
    <scope>NUCLEOTIDE SEQUENCE [LARGE SCALE GENOMIC DNA]</scope>
    <source>
        <strain evidence="1 2">NIES-267</strain>
    </source>
</reference>
<gene>
    <name evidence="1" type="ORF">NIES267_63660</name>
</gene>
<organism evidence="1 2">
    <name type="scientific">Calothrix parasitica NIES-267</name>
    <dbReference type="NCBI Taxonomy" id="1973488"/>
    <lineage>
        <taxon>Bacteria</taxon>
        <taxon>Bacillati</taxon>
        <taxon>Cyanobacteriota</taxon>
        <taxon>Cyanophyceae</taxon>
        <taxon>Nostocales</taxon>
        <taxon>Calotrichaceae</taxon>
        <taxon>Calothrix</taxon>
    </lineage>
</organism>
<keyword evidence="2" id="KW-1185">Reference proteome</keyword>
<dbReference type="AlphaFoldDB" id="A0A1Z4M062"/>